<evidence type="ECO:0008006" key="3">
    <source>
        <dbReference type="Google" id="ProtNLM"/>
    </source>
</evidence>
<evidence type="ECO:0000313" key="2">
    <source>
        <dbReference type="Proteomes" id="UP000886998"/>
    </source>
</evidence>
<comment type="caution">
    <text evidence="1">The sequence shown here is derived from an EMBL/GenBank/DDBJ whole genome shotgun (WGS) entry which is preliminary data.</text>
</comment>
<organism evidence="1 2">
    <name type="scientific">Trichonephila inaurata madagascariensis</name>
    <dbReference type="NCBI Taxonomy" id="2747483"/>
    <lineage>
        <taxon>Eukaryota</taxon>
        <taxon>Metazoa</taxon>
        <taxon>Ecdysozoa</taxon>
        <taxon>Arthropoda</taxon>
        <taxon>Chelicerata</taxon>
        <taxon>Arachnida</taxon>
        <taxon>Araneae</taxon>
        <taxon>Araneomorphae</taxon>
        <taxon>Entelegynae</taxon>
        <taxon>Araneoidea</taxon>
        <taxon>Nephilidae</taxon>
        <taxon>Trichonephila</taxon>
        <taxon>Trichonephila inaurata</taxon>
    </lineage>
</organism>
<keyword evidence="2" id="KW-1185">Reference proteome</keyword>
<gene>
    <name evidence="1" type="ORF">TNIN_240661</name>
</gene>
<dbReference type="EMBL" id="BMAV01027423">
    <property type="protein sequence ID" value="GFS59252.1"/>
    <property type="molecule type" value="Genomic_DNA"/>
</dbReference>
<proteinExistence type="predicted"/>
<dbReference type="Proteomes" id="UP000886998">
    <property type="component" value="Unassembled WGS sequence"/>
</dbReference>
<reference evidence="1" key="1">
    <citation type="submission" date="2020-08" db="EMBL/GenBank/DDBJ databases">
        <title>Multicomponent nature underlies the extraordinary mechanical properties of spider dragline silk.</title>
        <authorList>
            <person name="Kono N."/>
            <person name="Nakamura H."/>
            <person name="Mori M."/>
            <person name="Yoshida Y."/>
            <person name="Ohtoshi R."/>
            <person name="Malay A.D."/>
            <person name="Moran D.A.P."/>
            <person name="Tomita M."/>
            <person name="Numata K."/>
            <person name="Arakawa K."/>
        </authorList>
    </citation>
    <scope>NUCLEOTIDE SEQUENCE</scope>
</reference>
<dbReference type="AlphaFoldDB" id="A0A8X6IT00"/>
<protein>
    <recommendedName>
        <fullName evidence="3">Peptidase aspartic putative domain-containing protein</fullName>
    </recommendedName>
</protein>
<name>A0A8X6IT00_9ARAC</name>
<accession>A0A8X6IT00</accession>
<evidence type="ECO:0000313" key="1">
    <source>
        <dbReference type="EMBL" id="GFS59252.1"/>
    </source>
</evidence>
<sequence>MKLIEGLIEEGDSGYRNFVIPTISENVVRLIGRHYMWKVTLQENTNQHENMLYANLKAIDVLVGSDLFWELILPERIPIEKGMIVINAVLGWDLMDCVGVSQTVPKILRM</sequence>